<dbReference type="InterPro" id="IPR005025">
    <property type="entry name" value="FMN_Rdtase-like_dom"/>
</dbReference>
<dbReference type="Proteomes" id="UP000555546">
    <property type="component" value="Unassembled WGS sequence"/>
</dbReference>
<evidence type="ECO:0000259" key="1">
    <source>
        <dbReference type="Pfam" id="PF03358"/>
    </source>
</evidence>
<dbReference type="PANTHER" id="PTHR30543:SF21">
    <property type="entry name" value="NAD(P)H-DEPENDENT FMN REDUCTASE LOT6"/>
    <property type="match status" value="1"/>
</dbReference>
<dbReference type="Gene3D" id="3.40.50.360">
    <property type="match status" value="1"/>
</dbReference>
<dbReference type="GO" id="GO:0016491">
    <property type="term" value="F:oxidoreductase activity"/>
    <property type="evidence" value="ECO:0007669"/>
    <property type="project" value="InterPro"/>
</dbReference>
<feature type="domain" description="NADPH-dependent FMN reductase-like" evidence="1">
    <location>
        <begin position="6"/>
        <end position="150"/>
    </location>
</feature>
<dbReference type="SUPFAM" id="SSF52218">
    <property type="entry name" value="Flavoproteins"/>
    <property type="match status" value="1"/>
</dbReference>
<gene>
    <name evidence="2" type="ORF">FHS76_001003</name>
</gene>
<sequence>MATPRKIGVLIGSLRKGSFSRKIANAFIKLAPETLDLEIIEIRGVSFFDQDLEDTPPADWTSFREKIKACDAILFVTPEYNRSVPGALKNAIDVASRPYGHNSFDGKPAGIISTSIGAIGGFGANHHLRQSLTFLNMPQLTQPEMYLGNSAGIVGDNGQVSDTGTRDYLAKFGAVFADWVETFIKH</sequence>
<proteinExistence type="predicted"/>
<evidence type="ECO:0000313" key="2">
    <source>
        <dbReference type="EMBL" id="MBB5701154.1"/>
    </source>
</evidence>
<dbReference type="InterPro" id="IPR029039">
    <property type="entry name" value="Flavoprotein-like_sf"/>
</dbReference>
<evidence type="ECO:0000313" key="3">
    <source>
        <dbReference type="Proteomes" id="UP000555546"/>
    </source>
</evidence>
<keyword evidence="3" id="KW-1185">Reference proteome</keyword>
<comment type="caution">
    <text evidence="2">The sequence shown here is derived from an EMBL/GenBank/DDBJ whole genome shotgun (WGS) entry which is preliminary data.</text>
</comment>
<dbReference type="GO" id="GO:0005829">
    <property type="term" value="C:cytosol"/>
    <property type="evidence" value="ECO:0007669"/>
    <property type="project" value="TreeGrafter"/>
</dbReference>
<reference evidence="2 3" key="1">
    <citation type="submission" date="2020-08" db="EMBL/GenBank/DDBJ databases">
        <title>Genomic Encyclopedia of Type Strains, Phase IV (KMG-IV): sequencing the most valuable type-strain genomes for metagenomic binning, comparative biology and taxonomic classification.</title>
        <authorList>
            <person name="Goeker M."/>
        </authorList>
    </citation>
    <scope>NUCLEOTIDE SEQUENCE [LARGE SCALE GENOMIC DNA]</scope>
    <source>
        <strain evidence="2 3">DSM 26944</strain>
    </source>
</reference>
<organism evidence="2 3">
    <name type="scientific">Brucella daejeonensis</name>
    <dbReference type="NCBI Taxonomy" id="659015"/>
    <lineage>
        <taxon>Bacteria</taxon>
        <taxon>Pseudomonadati</taxon>
        <taxon>Pseudomonadota</taxon>
        <taxon>Alphaproteobacteria</taxon>
        <taxon>Hyphomicrobiales</taxon>
        <taxon>Brucellaceae</taxon>
        <taxon>Brucella/Ochrobactrum group</taxon>
        <taxon>Brucella</taxon>
    </lineage>
</organism>
<dbReference type="InterPro" id="IPR050712">
    <property type="entry name" value="NAD(P)H-dep_reductase"/>
</dbReference>
<dbReference type="RefSeq" id="WP_183648876.1">
    <property type="nucleotide sequence ID" value="NZ_JACIJG010000003.1"/>
</dbReference>
<dbReference type="PANTHER" id="PTHR30543">
    <property type="entry name" value="CHROMATE REDUCTASE"/>
    <property type="match status" value="1"/>
</dbReference>
<dbReference type="AlphaFoldDB" id="A0A7W9AV33"/>
<accession>A0A7W9AV33</accession>
<dbReference type="GO" id="GO:0010181">
    <property type="term" value="F:FMN binding"/>
    <property type="evidence" value="ECO:0007669"/>
    <property type="project" value="TreeGrafter"/>
</dbReference>
<dbReference type="Pfam" id="PF03358">
    <property type="entry name" value="FMN_red"/>
    <property type="match status" value="1"/>
</dbReference>
<dbReference type="EMBL" id="JACIJG010000003">
    <property type="protein sequence ID" value="MBB5701154.1"/>
    <property type="molecule type" value="Genomic_DNA"/>
</dbReference>
<protein>
    <submittedName>
        <fullName evidence="2">Chromate reductase</fullName>
    </submittedName>
</protein>
<name>A0A7W9AV33_9HYPH</name>